<sequence>MKLGPKEYLRERVLKFGKTELSGINLLNVSVAANANRNYYGNPSELSGQEVEEMIISLSGLCANSKTTYRHYPVVGESGADGVCTFYHNGDSLDLIVQLSQVNVDTFDSTILNYQSVLLKAAALLYVEPSSVYLHIAVATVPWSSALPSRY</sequence>
<evidence type="ECO:0000313" key="2">
    <source>
        <dbReference type="Proteomes" id="UP000274731"/>
    </source>
</evidence>
<organism evidence="1 2">
    <name type="scientific">Synechococcus phage S-CBWM1</name>
    <dbReference type="NCBI Taxonomy" id="2053653"/>
    <lineage>
        <taxon>Viruses</taxon>
        <taxon>Duplodnaviria</taxon>
        <taxon>Heunggongvirae</taxon>
        <taxon>Uroviricota</taxon>
        <taxon>Caudoviricetes</taxon>
        <taxon>Aokuangvirus</taxon>
        <taxon>Aokuangvirus SCBWM1</taxon>
    </lineage>
</organism>
<protein>
    <submittedName>
        <fullName evidence="1">Uncharacterized protein</fullName>
    </submittedName>
</protein>
<evidence type="ECO:0000313" key="1">
    <source>
        <dbReference type="EMBL" id="ATW62822.1"/>
    </source>
</evidence>
<accession>A0A3G1L3Q7</accession>
<proteinExistence type="predicted"/>
<name>A0A3G1L3Q7_9CAUD</name>
<reference evidence="1 2" key="1">
    <citation type="journal article" date="2018" name="Environ. Microbiol.">
        <title>Novel phage-host interactions and evolution as revealed by a cyanomyovirus isolated from an estuarine environment.</title>
        <authorList>
            <person name="Xu Y."/>
            <person name="Zhang R."/>
            <person name="Wang N."/>
            <person name="Cai L."/>
            <person name="Tong Y."/>
            <person name="Sun Q."/>
            <person name="Chen F."/>
            <person name="Jiao N."/>
        </authorList>
    </citation>
    <scope>NUCLEOTIDE SEQUENCE [LARGE SCALE GENOMIC DNA]</scope>
</reference>
<gene>
    <name evidence="1" type="ORF">SCBWM1_gp138</name>
</gene>
<keyword evidence="2" id="KW-1185">Reference proteome</keyword>
<dbReference type="Proteomes" id="UP000274731">
    <property type="component" value="Segment"/>
</dbReference>
<dbReference type="EMBL" id="MG450654">
    <property type="protein sequence ID" value="ATW62822.1"/>
    <property type="molecule type" value="Genomic_DNA"/>
</dbReference>